<dbReference type="AlphaFoldDB" id="A0AAN6KQA3"/>
<protein>
    <recommendedName>
        <fullName evidence="5">Chromo domain-containing protein</fullName>
    </recommendedName>
</protein>
<evidence type="ECO:0000259" key="5">
    <source>
        <dbReference type="PROSITE" id="PS50013"/>
    </source>
</evidence>
<dbReference type="SUPFAM" id="SSF54160">
    <property type="entry name" value="Chromo domain-like"/>
    <property type="match status" value="1"/>
</dbReference>
<dbReference type="Pfam" id="PF00385">
    <property type="entry name" value="Chromo"/>
    <property type="match status" value="1"/>
</dbReference>
<accession>A0AAN6KQA3</accession>
<comment type="caution">
    <text evidence="6">The sequence shown here is derived from an EMBL/GenBank/DDBJ whole genome shotgun (WGS) entry which is preliminary data.</text>
</comment>
<keyword evidence="7" id="KW-1185">Reference proteome</keyword>
<dbReference type="PROSITE" id="PS00598">
    <property type="entry name" value="CHROMO_1"/>
    <property type="match status" value="1"/>
</dbReference>
<evidence type="ECO:0000256" key="4">
    <source>
        <dbReference type="SAM" id="MobiDB-lite"/>
    </source>
</evidence>
<dbReference type="CDD" id="cd00024">
    <property type="entry name" value="CD_CSD"/>
    <property type="match status" value="1"/>
</dbReference>
<reference evidence="6" key="1">
    <citation type="submission" date="2023-06" db="EMBL/GenBank/DDBJ databases">
        <title>Black Yeasts Isolated from many extreme environments.</title>
        <authorList>
            <person name="Coleine C."/>
            <person name="Stajich J.E."/>
            <person name="Selbmann L."/>
        </authorList>
    </citation>
    <scope>NUCLEOTIDE SEQUENCE</scope>
    <source>
        <strain evidence="6">CCFEE 5200</strain>
    </source>
</reference>
<gene>
    <name evidence="6" type="ORF">LTR91_006789</name>
</gene>
<dbReference type="SMART" id="SM00298">
    <property type="entry name" value="CHROMO"/>
    <property type="match status" value="1"/>
</dbReference>
<comment type="subunit">
    <text evidence="2">Component of the NuA4 histone acetyltransferase complex.</text>
</comment>
<evidence type="ECO:0000256" key="1">
    <source>
        <dbReference type="ARBA" id="ARBA00004123"/>
    </source>
</evidence>
<feature type="compositionally biased region" description="Acidic residues" evidence="4">
    <location>
        <begin position="38"/>
        <end position="56"/>
    </location>
</feature>
<organism evidence="6 7">
    <name type="scientific">Friedmanniomyces endolithicus</name>
    <dbReference type="NCBI Taxonomy" id="329885"/>
    <lineage>
        <taxon>Eukaryota</taxon>
        <taxon>Fungi</taxon>
        <taxon>Dikarya</taxon>
        <taxon>Ascomycota</taxon>
        <taxon>Pezizomycotina</taxon>
        <taxon>Dothideomycetes</taxon>
        <taxon>Dothideomycetidae</taxon>
        <taxon>Mycosphaerellales</taxon>
        <taxon>Teratosphaeriaceae</taxon>
        <taxon>Friedmanniomyces</taxon>
    </lineage>
</organism>
<name>A0AAN6KQA3_9PEZI</name>
<sequence>MPLEVKLTTIAAAISDDDSDGVPDEIPAKAAKMVAEPAADEEEEEDDDDDDEDAAEDEYRVEKIIKHDFDGSTTIYQIKWLGWNKASDLTWEPVENLSVQPLERVATGS</sequence>
<dbReference type="InterPro" id="IPR023780">
    <property type="entry name" value="Chromo_domain"/>
</dbReference>
<evidence type="ECO:0000256" key="3">
    <source>
        <dbReference type="ARBA" id="ARBA00023242"/>
    </source>
</evidence>
<dbReference type="PROSITE" id="PS50013">
    <property type="entry name" value="CHROMO_2"/>
    <property type="match status" value="1"/>
</dbReference>
<dbReference type="InterPro" id="IPR023779">
    <property type="entry name" value="Chromodomain_CS"/>
</dbReference>
<evidence type="ECO:0000313" key="7">
    <source>
        <dbReference type="Proteomes" id="UP001175353"/>
    </source>
</evidence>
<dbReference type="GO" id="GO:0006338">
    <property type="term" value="P:chromatin remodeling"/>
    <property type="evidence" value="ECO:0007669"/>
    <property type="project" value="UniProtKB-ARBA"/>
</dbReference>
<feature type="region of interest" description="Disordered" evidence="4">
    <location>
        <begin position="32"/>
        <end position="58"/>
    </location>
</feature>
<feature type="domain" description="Chromo" evidence="5">
    <location>
        <begin position="59"/>
        <end position="109"/>
    </location>
</feature>
<evidence type="ECO:0000313" key="6">
    <source>
        <dbReference type="EMBL" id="KAK0997043.1"/>
    </source>
</evidence>
<dbReference type="EMBL" id="JAUJLE010000047">
    <property type="protein sequence ID" value="KAK0997043.1"/>
    <property type="molecule type" value="Genomic_DNA"/>
</dbReference>
<dbReference type="Proteomes" id="UP001175353">
    <property type="component" value="Unassembled WGS sequence"/>
</dbReference>
<dbReference type="GO" id="GO:0005634">
    <property type="term" value="C:nucleus"/>
    <property type="evidence" value="ECO:0007669"/>
    <property type="project" value="UniProtKB-SubCell"/>
</dbReference>
<proteinExistence type="predicted"/>
<evidence type="ECO:0000256" key="2">
    <source>
        <dbReference type="ARBA" id="ARBA00011353"/>
    </source>
</evidence>
<dbReference type="InterPro" id="IPR016197">
    <property type="entry name" value="Chromo-like_dom_sf"/>
</dbReference>
<dbReference type="InterPro" id="IPR000953">
    <property type="entry name" value="Chromo/chromo_shadow_dom"/>
</dbReference>
<comment type="subcellular location">
    <subcellularLocation>
        <location evidence="1">Nucleus</location>
    </subcellularLocation>
</comment>
<dbReference type="Gene3D" id="2.40.50.40">
    <property type="match status" value="1"/>
</dbReference>
<keyword evidence="3" id="KW-0539">Nucleus</keyword>